<dbReference type="RefSeq" id="WP_123102762.1">
    <property type="nucleotide sequence ID" value="NZ_CP127527.1"/>
</dbReference>
<organism evidence="13">
    <name type="scientific">Acidithiobacillus sulfuriphilus</name>
    <dbReference type="NCBI Taxonomy" id="1867749"/>
    <lineage>
        <taxon>Bacteria</taxon>
        <taxon>Pseudomonadati</taxon>
        <taxon>Pseudomonadota</taxon>
        <taxon>Acidithiobacillia</taxon>
        <taxon>Acidithiobacillales</taxon>
        <taxon>Acidithiobacillaceae</taxon>
        <taxon>Acidithiobacillus</taxon>
    </lineage>
</organism>
<dbReference type="CDD" id="cd00082">
    <property type="entry name" value="HisKA"/>
    <property type="match status" value="1"/>
</dbReference>
<feature type="domain" description="Histidine kinase" evidence="11">
    <location>
        <begin position="233"/>
        <end position="431"/>
    </location>
</feature>
<dbReference type="SMART" id="SM00387">
    <property type="entry name" value="HATPase_c"/>
    <property type="match status" value="1"/>
</dbReference>
<keyword evidence="5" id="KW-0597">Phosphoprotein</keyword>
<keyword evidence="7" id="KW-0547">Nucleotide-binding</keyword>
<keyword evidence="10" id="KW-0472">Membrane</keyword>
<evidence type="ECO:0000256" key="3">
    <source>
        <dbReference type="ARBA" id="ARBA00012438"/>
    </source>
</evidence>
<accession>A0A3M8RBQ0</accession>
<sequence length="431" mass="48343">MRIFRGRSLFAQTAWTLGFGIVLLQLLTLLIIVATVLYPLAERSAEDLAGLIVISAQTYVELPAVTRPAFQESLQADNGLAISLHPEIRTKKPAGHLYGRLLSRALSQRLEQPIPVYRVAGSTQTFWVPIPMGGQRIWVHFDRRRLASSLPIAMIFVITFSTLALVILTTILVRRVLRPLGVLSDALRRSWKAPLPVLPKGGAREFQDLLTVFARMRTRLQAMIDHQSLLLTGISHDLRSPLARLRMAWELLPMTTPEHLRSGMLQDLERMDVLLAQSLALGRSMTARVADFDLIVLLREVGQEFVRAGGRWQADLPRRFPFRGDREALRRLFTNVLDNVRCYGGGEAHLALHKDVGRWVLQICDRGPGIPDPDLERVFEPFYRLDSARSHSEGSGLGLAIARQLAEAQDMQLRLFNAPQGGLCAELSWPP</sequence>
<dbReference type="GO" id="GO:0000155">
    <property type="term" value="F:phosphorelay sensor kinase activity"/>
    <property type="evidence" value="ECO:0007669"/>
    <property type="project" value="InterPro"/>
</dbReference>
<dbReference type="EMBL" id="RIZI01000142">
    <property type="protein sequence ID" value="RNF66016.1"/>
    <property type="molecule type" value="Genomic_DNA"/>
</dbReference>
<keyword evidence="10" id="KW-0812">Transmembrane</keyword>
<reference evidence="13" key="1">
    <citation type="submission" date="2018-10" db="EMBL/GenBank/DDBJ databases">
        <title>Acidithiobacillus sulfuriphilus sp. nov.: an extremely acidophilic sulfur-oxidizing chemolithotroph isolated from a neutral pH environment.</title>
        <authorList>
            <person name="Falagan C."/>
            <person name="Moya-Beltran A."/>
            <person name="Quatrini R."/>
            <person name="Johnson D.B."/>
        </authorList>
    </citation>
    <scope>NUCLEOTIDE SEQUENCE [LARGE SCALE GENOMIC DNA]</scope>
    <source>
        <strain evidence="13">CJ-2</strain>
    </source>
</reference>
<dbReference type="PROSITE" id="PS50885">
    <property type="entry name" value="HAMP"/>
    <property type="match status" value="1"/>
</dbReference>
<comment type="caution">
    <text evidence="13">The sequence shown here is derived from an EMBL/GenBank/DDBJ whole genome shotgun (WGS) entry which is preliminary data.</text>
</comment>
<dbReference type="PROSITE" id="PS50109">
    <property type="entry name" value="HIS_KIN"/>
    <property type="match status" value="1"/>
</dbReference>
<evidence type="ECO:0000256" key="10">
    <source>
        <dbReference type="SAM" id="Phobius"/>
    </source>
</evidence>
<dbReference type="Gene3D" id="3.30.565.10">
    <property type="entry name" value="Histidine kinase-like ATPase, C-terminal domain"/>
    <property type="match status" value="1"/>
</dbReference>
<evidence type="ECO:0000256" key="4">
    <source>
        <dbReference type="ARBA" id="ARBA00022475"/>
    </source>
</evidence>
<dbReference type="OrthoDB" id="5290273at2"/>
<name>A0A3M8RBQ0_9PROT</name>
<evidence type="ECO:0000256" key="5">
    <source>
        <dbReference type="ARBA" id="ARBA00022553"/>
    </source>
</evidence>
<dbReference type="Pfam" id="PF02518">
    <property type="entry name" value="HATPase_c"/>
    <property type="match status" value="1"/>
</dbReference>
<keyword evidence="4" id="KW-1003">Cell membrane</keyword>
<dbReference type="Pfam" id="PF00512">
    <property type="entry name" value="HisKA"/>
    <property type="match status" value="1"/>
</dbReference>
<dbReference type="InterPro" id="IPR004358">
    <property type="entry name" value="Sig_transdc_His_kin-like_C"/>
</dbReference>
<dbReference type="GO" id="GO:0005524">
    <property type="term" value="F:ATP binding"/>
    <property type="evidence" value="ECO:0007669"/>
    <property type="project" value="UniProtKB-KW"/>
</dbReference>
<dbReference type="InterPro" id="IPR003594">
    <property type="entry name" value="HATPase_dom"/>
</dbReference>
<evidence type="ECO:0000259" key="11">
    <source>
        <dbReference type="PROSITE" id="PS50109"/>
    </source>
</evidence>
<dbReference type="EC" id="2.7.13.3" evidence="3"/>
<keyword evidence="6" id="KW-0808">Transferase</keyword>
<dbReference type="CDD" id="cd00075">
    <property type="entry name" value="HATPase"/>
    <property type="match status" value="1"/>
</dbReference>
<dbReference type="InterPro" id="IPR003660">
    <property type="entry name" value="HAMP_dom"/>
</dbReference>
<evidence type="ECO:0000256" key="2">
    <source>
        <dbReference type="ARBA" id="ARBA00004651"/>
    </source>
</evidence>
<keyword evidence="9" id="KW-0067">ATP-binding</keyword>
<dbReference type="Gene3D" id="1.10.287.130">
    <property type="match status" value="1"/>
</dbReference>
<dbReference type="SUPFAM" id="SSF47384">
    <property type="entry name" value="Homodimeric domain of signal transducing histidine kinase"/>
    <property type="match status" value="1"/>
</dbReference>
<feature type="transmembrane region" description="Helical" evidence="10">
    <location>
        <begin position="152"/>
        <end position="173"/>
    </location>
</feature>
<gene>
    <name evidence="13" type="ORF">EC580_04935</name>
</gene>
<evidence type="ECO:0000256" key="8">
    <source>
        <dbReference type="ARBA" id="ARBA00022777"/>
    </source>
</evidence>
<dbReference type="PANTHER" id="PTHR44936:SF10">
    <property type="entry name" value="SENSOR PROTEIN RSTB"/>
    <property type="match status" value="1"/>
</dbReference>
<comment type="catalytic activity">
    <reaction evidence="1">
        <text>ATP + protein L-histidine = ADP + protein N-phospho-L-histidine.</text>
        <dbReference type="EC" id="2.7.13.3"/>
    </reaction>
</comment>
<dbReference type="InterPro" id="IPR036097">
    <property type="entry name" value="HisK_dim/P_sf"/>
</dbReference>
<dbReference type="InterPro" id="IPR036890">
    <property type="entry name" value="HATPase_C_sf"/>
</dbReference>
<evidence type="ECO:0000256" key="7">
    <source>
        <dbReference type="ARBA" id="ARBA00022741"/>
    </source>
</evidence>
<dbReference type="Gene3D" id="3.30.450.300">
    <property type="entry name" value="Sensor histidine kinase RisS, periplasmic domain"/>
    <property type="match status" value="1"/>
</dbReference>
<dbReference type="PANTHER" id="PTHR44936">
    <property type="entry name" value="SENSOR PROTEIN CREC"/>
    <property type="match status" value="1"/>
</dbReference>
<dbReference type="InterPro" id="IPR005467">
    <property type="entry name" value="His_kinase_dom"/>
</dbReference>
<evidence type="ECO:0000256" key="1">
    <source>
        <dbReference type="ARBA" id="ARBA00000085"/>
    </source>
</evidence>
<dbReference type="PRINTS" id="PR00344">
    <property type="entry name" value="BCTRLSENSOR"/>
</dbReference>
<dbReference type="AlphaFoldDB" id="A0A3M8RBQ0"/>
<evidence type="ECO:0000256" key="9">
    <source>
        <dbReference type="ARBA" id="ARBA00022840"/>
    </source>
</evidence>
<dbReference type="SUPFAM" id="SSF55874">
    <property type="entry name" value="ATPase domain of HSP90 chaperone/DNA topoisomerase II/histidine kinase"/>
    <property type="match status" value="1"/>
</dbReference>
<dbReference type="SMART" id="SM00388">
    <property type="entry name" value="HisKA"/>
    <property type="match status" value="1"/>
</dbReference>
<dbReference type="GO" id="GO:0005886">
    <property type="term" value="C:plasma membrane"/>
    <property type="evidence" value="ECO:0007669"/>
    <property type="project" value="UniProtKB-SubCell"/>
</dbReference>
<protein>
    <recommendedName>
        <fullName evidence="3">histidine kinase</fullName>
        <ecNumber evidence="3">2.7.13.3</ecNumber>
    </recommendedName>
</protein>
<feature type="transmembrane region" description="Helical" evidence="10">
    <location>
        <begin position="12"/>
        <end position="38"/>
    </location>
</feature>
<keyword evidence="10" id="KW-1133">Transmembrane helix</keyword>
<comment type="subcellular location">
    <subcellularLocation>
        <location evidence="2">Cell membrane</location>
        <topology evidence="2">Multi-pass membrane protein</topology>
    </subcellularLocation>
</comment>
<dbReference type="InterPro" id="IPR038421">
    <property type="entry name" value="RisS_PPD_sf"/>
</dbReference>
<evidence type="ECO:0000313" key="13">
    <source>
        <dbReference type="EMBL" id="RNF66016.1"/>
    </source>
</evidence>
<evidence type="ECO:0000256" key="6">
    <source>
        <dbReference type="ARBA" id="ARBA00022679"/>
    </source>
</evidence>
<keyword evidence="8 13" id="KW-0418">Kinase</keyword>
<proteinExistence type="predicted"/>
<dbReference type="InterPro" id="IPR003661">
    <property type="entry name" value="HisK_dim/P_dom"/>
</dbReference>
<dbReference type="InterPro" id="IPR050980">
    <property type="entry name" value="2C_sensor_his_kinase"/>
</dbReference>
<evidence type="ECO:0000259" key="12">
    <source>
        <dbReference type="PROSITE" id="PS50885"/>
    </source>
</evidence>
<feature type="domain" description="HAMP" evidence="12">
    <location>
        <begin position="174"/>
        <end position="225"/>
    </location>
</feature>